<accession>A0ABZ2UUM5</accession>
<evidence type="ECO:0000256" key="1">
    <source>
        <dbReference type="ARBA" id="ARBA00023015"/>
    </source>
</evidence>
<keyword evidence="2" id="KW-0238">DNA-binding</keyword>
<dbReference type="SMART" id="SM00419">
    <property type="entry name" value="HTH_CRP"/>
    <property type="match status" value="1"/>
</dbReference>
<proteinExistence type="predicted"/>
<gene>
    <name evidence="6" type="ORF">WJM97_02525</name>
</gene>
<dbReference type="SUPFAM" id="SSF46785">
    <property type="entry name" value="Winged helix' DNA-binding domain"/>
    <property type="match status" value="1"/>
</dbReference>
<dbReference type="Pfam" id="PF00989">
    <property type="entry name" value="PAS"/>
    <property type="match status" value="1"/>
</dbReference>
<protein>
    <submittedName>
        <fullName evidence="6">Helix-turn-helix domain-containing protein</fullName>
    </submittedName>
</protein>
<dbReference type="PRINTS" id="PR00034">
    <property type="entry name" value="HTHCRP"/>
</dbReference>
<organism evidence="6 7">
    <name type="scientific">Okeanomitos corallinicola TIOX110</name>
    <dbReference type="NCBI Taxonomy" id="3133117"/>
    <lineage>
        <taxon>Bacteria</taxon>
        <taxon>Bacillati</taxon>
        <taxon>Cyanobacteriota</taxon>
        <taxon>Cyanophyceae</taxon>
        <taxon>Nostocales</taxon>
        <taxon>Aphanizomenonaceae</taxon>
        <taxon>Okeanomitos</taxon>
    </lineage>
</organism>
<dbReference type="InterPro" id="IPR018490">
    <property type="entry name" value="cNMP-bd_dom_sf"/>
</dbReference>
<dbReference type="InterPro" id="IPR036390">
    <property type="entry name" value="WH_DNA-bd_sf"/>
</dbReference>
<dbReference type="Gene3D" id="3.30.450.20">
    <property type="entry name" value="PAS domain"/>
    <property type="match status" value="1"/>
</dbReference>
<dbReference type="InterPro" id="IPR018335">
    <property type="entry name" value="Tscrpt_reg_HTH_Crp-type_CS"/>
</dbReference>
<keyword evidence="4" id="KW-0175">Coiled coil</keyword>
<dbReference type="CDD" id="cd00130">
    <property type="entry name" value="PAS"/>
    <property type="match status" value="1"/>
</dbReference>
<dbReference type="SUPFAM" id="SSF55785">
    <property type="entry name" value="PYP-like sensor domain (PAS domain)"/>
    <property type="match status" value="1"/>
</dbReference>
<dbReference type="Pfam" id="PF13545">
    <property type="entry name" value="HTH_Crp_2"/>
    <property type="match status" value="1"/>
</dbReference>
<feature type="coiled-coil region" evidence="4">
    <location>
        <begin position="53"/>
        <end position="80"/>
    </location>
</feature>
<dbReference type="InterPro" id="IPR012318">
    <property type="entry name" value="HTH_CRP"/>
</dbReference>
<name>A0ABZ2UUM5_9CYAN</name>
<evidence type="ECO:0000259" key="5">
    <source>
        <dbReference type="PROSITE" id="PS51063"/>
    </source>
</evidence>
<dbReference type="CDD" id="cd00092">
    <property type="entry name" value="HTH_CRP"/>
    <property type="match status" value="1"/>
</dbReference>
<dbReference type="Gene3D" id="1.10.10.10">
    <property type="entry name" value="Winged helix-like DNA-binding domain superfamily/Winged helix DNA-binding domain"/>
    <property type="match status" value="1"/>
</dbReference>
<keyword evidence="7" id="KW-1185">Reference proteome</keyword>
<dbReference type="SUPFAM" id="SSF51206">
    <property type="entry name" value="cAMP-binding domain-like"/>
    <property type="match status" value="1"/>
</dbReference>
<dbReference type="RefSeq" id="WP_353931486.1">
    <property type="nucleotide sequence ID" value="NZ_CP150886.1"/>
</dbReference>
<dbReference type="InterPro" id="IPR013767">
    <property type="entry name" value="PAS_fold"/>
</dbReference>
<evidence type="ECO:0000256" key="3">
    <source>
        <dbReference type="ARBA" id="ARBA00023163"/>
    </source>
</evidence>
<dbReference type="PROSITE" id="PS00042">
    <property type="entry name" value="HTH_CRP_1"/>
    <property type="match status" value="1"/>
</dbReference>
<dbReference type="SMART" id="SM00091">
    <property type="entry name" value="PAS"/>
    <property type="match status" value="1"/>
</dbReference>
<keyword evidence="1" id="KW-0805">Transcription regulation</keyword>
<evidence type="ECO:0000313" key="7">
    <source>
        <dbReference type="Proteomes" id="UP001483337"/>
    </source>
</evidence>
<dbReference type="EMBL" id="CP150886">
    <property type="protein sequence ID" value="WZB88580.1"/>
    <property type="molecule type" value="Genomic_DNA"/>
</dbReference>
<dbReference type="InterPro" id="IPR014710">
    <property type="entry name" value="RmlC-like_jellyroll"/>
</dbReference>
<feature type="domain" description="HTH crp-type" evidence="5">
    <location>
        <begin position="315"/>
        <end position="388"/>
    </location>
</feature>
<dbReference type="InterPro" id="IPR036388">
    <property type="entry name" value="WH-like_DNA-bd_sf"/>
</dbReference>
<evidence type="ECO:0000256" key="4">
    <source>
        <dbReference type="SAM" id="Coils"/>
    </source>
</evidence>
<dbReference type="InterPro" id="IPR035965">
    <property type="entry name" value="PAS-like_dom_sf"/>
</dbReference>
<sequence length="389" mass="45277">MSIEILFQKSEILHKYLSDLYQTAHILPWIPDNLVPQAFKELYTTSQLLQIAAEEIYQQNEELIKTRNLLEIEYQKYQNLFEFAPIAYILTNQQGIIKTANQTTSQLLNIPINFLVGKPIINFIPQEQHHNFYSQLVEISKSAEIKEILLPIQPRYDHCFDACLKVKSVINNQDRYQTLYWLIQRIYPHQSVEMKPIQNLTDLENNFSIHKYTKGENIPLHPQSIWYVKQGLVKLNTFSETGQEIITRLATTEMIFGSMMTSLQLYQATALVDVELVSIHIKQLNIFPSLKEMILDKIEQGLQQAEYFLFIAGQRKLETRLIYLLELLKQLIGEPVAAGTRLTFHLTHEDIANICGTSRVTITRLIGKLQQQGVICIDHKKHIIYKHKK</sequence>
<evidence type="ECO:0000256" key="2">
    <source>
        <dbReference type="ARBA" id="ARBA00023125"/>
    </source>
</evidence>
<evidence type="ECO:0000313" key="6">
    <source>
        <dbReference type="EMBL" id="WZB88580.1"/>
    </source>
</evidence>
<reference evidence="6 7" key="1">
    <citation type="submission" date="2024-04" db="EMBL/GenBank/DDBJ databases">
        <title>Okeanomitos corallinicola gen. &amp; sp. nov. (Nostocales, Cyanobacteria), a new toxic marine heterocyst-forming cyanobacterium from a coral reef.</title>
        <authorList>
            <person name="Li H."/>
            <person name="Li R."/>
            <person name="Kang J."/>
            <person name="Hii K.S."/>
            <person name="Mohamed H.F."/>
            <person name="Xu X."/>
            <person name="Luo Z."/>
        </authorList>
    </citation>
    <scope>NUCLEOTIDE SEQUENCE [LARGE SCALE GENOMIC DNA]</scope>
    <source>
        <strain evidence="6 7">TIOX110</strain>
    </source>
</reference>
<keyword evidence="3" id="KW-0804">Transcription</keyword>
<dbReference type="PROSITE" id="PS51063">
    <property type="entry name" value="HTH_CRP_2"/>
    <property type="match status" value="1"/>
</dbReference>
<dbReference type="Gene3D" id="2.60.120.10">
    <property type="entry name" value="Jelly Rolls"/>
    <property type="match status" value="1"/>
</dbReference>
<dbReference type="InterPro" id="IPR000014">
    <property type="entry name" value="PAS"/>
</dbReference>
<dbReference type="Proteomes" id="UP001483337">
    <property type="component" value="Chromosome"/>
</dbReference>